<sequence length="159" mass="18007">MNQSEAEAAAALQNKQQKQMVKKYSPSSCEDGSSANLSVVALEHPIFYLCSRRLNLRRGGTISWSQTLTSVLILEILGLYVKFPYISESELIIVSSCHPINPELFFVLEKTKGSSTTHMLLKEESKVLNKEKLYRTLVFDTVNNILVEKLVRLKPPRIH</sequence>
<dbReference type="Proteomes" id="UP000712600">
    <property type="component" value="Unassembled WGS sequence"/>
</dbReference>
<name>A0A8S9PYB6_BRACR</name>
<proteinExistence type="predicted"/>
<gene>
    <name evidence="2" type="ORF">F2Q69_00050389</name>
</gene>
<organism evidence="2 3">
    <name type="scientific">Brassica cretica</name>
    <name type="common">Mustard</name>
    <dbReference type="NCBI Taxonomy" id="69181"/>
    <lineage>
        <taxon>Eukaryota</taxon>
        <taxon>Viridiplantae</taxon>
        <taxon>Streptophyta</taxon>
        <taxon>Embryophyta</taxon>
        <taxon>Tracheophyta</taxon>
        <taxon>Spermatophyta</taxon>
        <taxon>Magnoliopsida</taxon>
        <taxon>eudicotyledons</taxon>
        <taxon>Gunneridae</taxon>
        <taxon>Pentapetalae</taxon>
        <taxon>rosids</taxon>
        <taxon>malvids</taxon>
        <taxon>Brassicales</taxon>
        <taxon>Brassicaceae</taxon>
        <taxon>Brassiceae</taxon>
        <taxon>Brassica</taxon>
    </lineage>
</organism>
<evidence type="ECO:0000259" key="1">
    <source>
        <dbReference type="Pfam" id="PF14309"/>
    </source>
</evidence>
<dbReference type="InterPro" id="IPR033334">
    <property type="entry name" value="LNG1/2"/>
</dbReference>
<accession>A0A8S9PYB6</accession>
<comment type="caution">
    <text evidence="2">The sequence shown here is derived from an EMBL/GenBank/DDBJ whole genome shotgun (WGS) entry which is preliminary data.</text>
</comment>
<dbReference type="PANTHER" id="PTHR31680:SF4">
    <property type="entry name" value="LONGIFOLIA PROTEIN"/>
    <property type="match status" value="1"/>
</dbReference>
<dbReference type="AlphaFoldDB" id="A0A8S9PYB6"/>
<dbReference type="GO" id="GO:0051513">
    <property type="term" value="P:regulation of monopolar cell growth"/>
    <property type="evidence" value="ECO:0007669"/>
    <property type="project" value="InterPro"/>
</dbReference>
<dbReference type="Pfam" id="PF14309">
    <property type="entry name" value="DUF4378"/>
    <property type="match status" value="1"/>
</dbReference>
<evidence type="ECO:0000313" key="3">
    <source>
        <dbReference type="Proteomes" id="UP000712600"/>
    </source>
</evidence>
<dbReference type="InterPro" id="IPR025486">
    <property type="entry name" value="DUF4378"/>
</dbReference>
<dbReference type="EMBL" id="QGKX02001347">
    <property type="protein sequence ID" value="KAF3524641.1"/>
    <property type="molecule type" value="Genomic_DNA"/>
</dbReference>
<dbReference type="PANTHER" id="PTHR31680">
    <property type="entry name" value="LONGIFOLIA PROTEIN"/>
    <property type="match status" value="1"/>
</dbReference>
<feature type="domain" description="DUF4378" evidence="1">
    <location>
        <begin position="95"/>
        <end position="151"/>
    </location>
</feature>
<evidence type="ECO:0000313" key="2">
    <source>
        <dbReference type="EMBL" id="KAF3524641.1"/>
    </source>
</evidence>
<protein>
    <recommendedName>
        <fullName evidence="1">DUF4378 domain-containing protein</fullName>
    </recommendedName>
</protein>
<reference evidence="2" key="1">
    <citation type="submission" date="2019-12" db="EMBL/GenBank/DDBJ databases">
        <title>Genome sequencing and annotation of Brassica cretica.</title>
        <authorList>
            <person name="Studholme D.J."/>
            <person name="Sarris P."/>
        </authorList>
    </citation>
    <scope>NUCLEOTIDE SEQUENCE</scope>
    <source>
        <strain evidence="2">PFS-109/04</strain>
        <tissue evidence="2">Leaf</tissue>
    </source>
</reference>